<evidence type="ECO:0000256" key="14">
    <source>
        <dbReference type="RuleBase" id="RU003923"/>
    </source>
</evidence>
<evidence type="ECO:0000256" key="12">
    <source>
        <dbReference type="ARBA" id="ARBA00023136"/>
    </source>
</evidence>
<reference evidence="17 18" key="1">
    <citation type="submission" date="2017-10" db="EMBL/GenBank/DDBJ databases">
        <authorList>
            <person name="Banno H."/>
            <person name="Chua N.-H."/>
        </authorList>
    </citation>
    <scope>NUCLEOTIDE SEQUENCE [LARGE SCALE GENOMIC DNA]</scope>
    <source>
        <strain evidence="17">Vibrio tapetis CECT4600</strain>
    </source>
</reference>
<comment type="subcellular location">
    <subcellularLocation>
        <location evidence="2 14">Cell inner membrane</location>
        <topology evidence="2 14">Multi-pass membrane protein</topology>
    </subcellularLocation>
</comment>
<dbReference type="GO" id="GO:0046872">
    <property type="term" value="F:metal ion binding"/>
    <property type="evidence" value="ECO:0007669"/>
    <property type="project" value="UniProtKB-KW"/>
</dbReference>
<dbReference type="Proteomes" id="UP000235828">
    <property type="component" value="Chromosome A"/>
</dbReference>
<dbReference type="PROSITE" id="PS00874">
    <property type="entry name" value="T2SP_F"/>
    <property type="match status" value="1"/>
</dbReference>
<evidence type="ECO:0000256" key="7">
    <source>
        <dbReference type="ARBA" id="ARBA00022692"/>
    </source>
</evidence>
<protein>
    <recommendedName>
        <fullName evidence="13">General secretion pathway protein F</fullName>
    </recommendedName>
</protein>
<dbReference type="GO" id="GO:0015628">
    <property type="term" value="P:protein secretion by the type II secretion system"/>
    <property type="evidence" value="ECO:0007669"/>
    <property type="project" value="InterPro"/>
</dbReference>
<keyword evidence="7 14" id="KW-0812">Transmembrane</keyword>
<feature type="transmembrane region" description="Helical" evidence="15">
    <location>
        <begin position="170"/>
        <end position="193"/>
    </location>
</feature>
<keyword evidence="6" id="KW-0997">Cell inner membrane</keyword>
<dbReference type="PRINTS" id="PR00812">
    <property type="entry name" value="BCTERIALGSPF"/>
</dbReference>
<dbReference type="GO" id="GO:0005886">
    <property type="term" value="C:plasma membrane"/>
    <property type="evidence" value="ECO:0007669"/>
    <property type="project" value="UniProtKB-SubCell"/>
</dbReference>
<dbReference type="AlphaFoldDB" id="A0A2N8ZGP3"/>
<keyword evidence="11 15" id="KW-1133">Transmembrane helix</keyword>
<feature type="domain" description="Type II secretion system protein GspF" evidence="16">
    <location>
        <begin position="274"/>
        <end position="396"/>
    </location>
</feature>
<evidence type="ECO:0000313" key="17">
    <source>
        <dbReference type="EMBL" id="SON51082.1"/>
    </source>
</evidence>
<evidence type="ECO:0000256" key="11">
    <source>
        <dbReference type="ARBA" id="ARBA00022989"/>
    </source>
</evidence>
<dbReference type="EMBL" id="LT960611">
    <property type="protein sequence ID" value="SON51082.1"/>
    <property type="molecule type" value="Genomic_DNA"/>
</dbReference>
<gene>
    <name evidence="17" type="primary">gspF</name>
    <name evidence="17" type="ORF">VTAP4600_A3116</name>
</gene>
<dbReference type="InterPro" id="IPR042094">
    <property type="entry name" value="T2SS_GspF_sf"/>
</dbReference>
<comment type="similarity">
    <text evidence="3 14">Belongs to the GSP F family.</text>
</comment>
<dbReference type="InterPro" id="IPR003004">
    <property type="entry name" value="GspF/PilC"/>
</dbReference>
<feature type="transmembrane region" description="Helical" evidence="15">
    <location>
        <begin position="377"/>
        <end position="398"/>
    </location>
</feature>
<dbReference type="NCBIfam" id="TIGR02120">
    <property type="entry name" value="GspF"/>
    <property type="match status" value="1"/>
</dbReference>
<dbReference type="OrthoDB" id="9805682at2"/>
<evidence type="ECO:0000256" key="4">
    <source>
        <dbReference type="ARBA" id="ARBA00022448"/>
    </source>
</evidence>
<dbReference type="Gene3D" id="1.20.81.30">
    <property type="entry name" value="Type II secretion system (T2SS), domain F"/>
    <property type="match status" value="2"/>
</dbReference>
<evidence type="ECO:0000256" key="15">
    <source>
        <dbReference type="SAM" id="Phobius"/>
    </source>
</evidence>
<evidence type="ECO:0000256" key="9">
    <source>
        <dbReference type="ARBA" id="ARBA00022837"/>
    </source>
</evidence>
<dbReference type="Pfam" id="PF00482">
    <property type="entry name" value="T2SSF"/>
    <property type="match status" value="2"/>
</dbReference>
<dbReference type="KEGG" id="vta:A3116"/>
<comment type="function">
    <text evidence="1">Component of the type II secretion system inner membrane complex required for the energy-dependent secretion of extracellular factors such as proteases and toxins from the periplasm.</text>
</comment>
<organism evidence="17 18">
    <name type="scientific">Vibrio tapetis subsp. tapetis</name>
    <dbReference type="NCBI Taxonomy" id="1671868"/>
    <lineage>
        <taxon>Bacteria</taxon>
        <taxon>Pseudomonadati</taxon>
        <taxon>Pseudomonadota</taxon>
        <taxon>Gammaproteobacteria</taxon>
        <taxon>Vibrionales</taxon>
        <taxon>Vibrionaceae</taxon>
        <taxon>Vibrio</taxon>
    </lineage>
</organism>
<keyword evidence="18" id="KW-1185">Reference proteome</keyword>
<dbReference type="RefSeq" id="WP_102523468.1">
    <property type="nucleotide sequence ID" value="NZ_LT960611.1"/>
</dbReference>
<keyword evidence="5" id="KW-1003">Cell membrane</keyword>
<evidence type="ECO:0000256" key="5">
    <source>
        <dbReference type="ARBA" id="ARBA00022475"/>
    </source>
</evidence>
<evidence type="ECO:0000256" key="6">
    <source>
        <dbReference type="ARBA" id="ARBA00022519"/>
    </source>
</evidence>
<keyword evidence="9" id="KW-0106">Calcium</keyword>
<accession>A0A2N8ZGP3</accession>
<evidence type="ECO:0000256" key="10">
    <source>
        <dbReference type="ARBA" id="ARBA00022927"/>
    </source>
</evidence>
<dbReference type="PANTHER" id="PTHR30012:SF0">
    <property type="entry name" value="TYPE II SECRETION SYSTEM PROTEIN F-RELATED"/>
    <property type="match status" value="1"/>
</dbReference>
<feature type="transmembrane region" description="Helical" evidence="15">
    <location>
        <begin position="224"/>
        <end position="243"/>
    </location>
</feature>
<name>A0A2N8ZGP3_9VIBR</name>
<sequence>MAAFEYKALDAKGKQKKGAIEGDNARQVRQKLKELGLIPVEVIETKAKAAKASASGFTLQRGISTNELALITRQLSTLVQAGMPLEECIKAVAEQSDKPRIRTMLVSVRSRVVEGYTLSDSLGDYPHVFDDLFRAMVAAGEKSGHLDTVLDRLADYAENRQKMRSKMQQALIYPVMLTLIAVSVVAFLLATVVPKIVDQFVQMGQKLPTSTEILLSASNFVQNWGFVLVLVILALIMLLKVALRRPKFRLAWDKRILYLPVIGKVARGLNTSRFARTLSICTSSAIPLLDGMKVAADVMSNQYVKEQVLIAADKVREGASLRKSLEQTKLFPPMMLHMIASGEQSGELEQMLTRAADNQDRDFESLVAMALGIFEPLLIVFMAGIVLFIVIATLMPILELNNLVSGSTKR</sequence>
<evidence type="ECO:0000256" key="13">
    <source>
        <dbReference type="ARBA" id="ARBA00030750"/>
    </source>
</evidence>
<keyword evidence="4 14" id="KW-0813">Transport</keyword>
<keyword evidence="12 15" id="KW-0472">Membrane</keyword>
<evidence type="ECO:0000313" key="18">
    <source>
        <dbReference type="Proteomes" id="UP000235828"/>
    </source>
</evidence>
<dbReference type="InterPro" id="IPR011850">
    <property type="entry name" value="T2SS_GspF"/>
</dbReference>
<dbReference type="InterPro" id="IPR018076">
    <property type="entry name" value="T2SS_GspF_dom"/>
</dbReference>
<evidence type="ECO:0000256" key="1">
    <source>
        <dbReference type="ARBA" id="ARBA00002684"/>
    </source>
</evidence>
<evidence type="ECO:0000256" key="3">
    <source>
        <dbReference type="ARBA" id="ARBA00005745"/>
    </source>
</evidence>
<evidence type="ECO:0000259" key="16">
    <source>
        <dbReference type="Pfam" id="PF00482"/>
    </source>
</evidence>
<dbReference type="GO" id="GO:0015627">
    <property type="term" value="C:type II protein secretion system complex"/>
    <property type="evidence" value="ECO:0007669"/>
    <property type="project" value="InterPro"/>
</dbReference>
<feature type="domain" description="Type II secretion system protein GspF" evidence="16">
    <location>
        <begin position="72"/>
        <end position="194"/>
    </location>
</feature>
<keyword evidence="8" id="KW-0479">Metal-binding</keyword>
<dbReference type="InterPro" id="IPR001992">
    <property type="entry name" value="T2SS_GspF/T4SS_PilC_CS"/>
</dbReference>
<dbReference type="PANTHER" id="PTHR30012">
    <property type="entry name" value="GENERAL SECRETION PATHWAY PROTEIN"/>
    <property type="match status" value="1"/>
</dbReference>
<dbReference type="FunFam" id="1.20.81.30:FF:000001">
    <property type="entry name" value="Type II secretion system protein F"/>
    <property type="match status" value="2"/>
</dbReference>
<evidence type="ECO:0000256" key="2">
    <source>
        <dbReference type="ARBA" id="ARBA00004429"/>
    </source>
</evidence>
<proteinExistence type="inferred from homology"/>
<evidence type="ECO:0000256" key="8">
    <source>
        <dbReference type="ARBA" id="ARBA00022723"/>
    </source>
</evidence>
<keyword evidence="10" id="KW-0653">Protein transport</keyword>